<proteinExistence type="predicted"/>
<keyword evidence="2" id="KW-1185">Reference proteome</keyword>
<reference evidence="1 2" key="1">
    <citation type="submission" date="2021-06" db="EMBL/GenBank/DDBJ databases">
        <title>Caerostris extrusa draft genome.</title>
        <authorList>
            <person name="Kono N."/>
            <person name="Arakawa K."/>
        </authorList>
    </citation>
    <scope>NUCLEOTIDE SEQUENCE [LARGE SCALE GENOMIC DNA]</scope>
</reference>
<accession>A0AAV4XLX1</accession>
<protein>
    <submittedName>
        <fullName evidence="1">Uncharacterized protein</fullName>
    </submittedName>
</protein>
<sequence length="111" mass="12266">MKNLVFVAKMLYVRKLQLVAAREGSLVPSLLSGSLKATLVSNDVSFLVAVKDASEAEPSFIGKKTALHLATENCLMFRNIVKNASENKWILASTFSVMNVLNQNTRHRSDK</sequence>
<dbReference type="Proteomes" id="UP001054945">
    <property type="component" value="Unassembled WGS sequence"/>
</dbReference>
<dbReference type="EMBL" id="BPLR01018016">
    <property type="protein sequence ID" value="GIY96156.1"/>
    <property type="molecule type" value="Genomic_DNA"/>
</dbReference>
<comment type="caution">
    <text evidence="1">The sequence shown here is derived from an EMBL/GenBank/DDBJ whole genome shotgun (WGS) entry which is preliminary data.</text>
</comment>
<evidence type="ECO:0000313" key="2">
    <source>
        <dbReference type="Proteomes" id="UP001054945"/>
    </source>
</evidence>
<dbReference type="AlphaFoldDB" id="A0AAV4XLX1"/>
<organism evidence="1 2">
    <name type="scientific">Caerostris extrusa</name>
    <name type="common">Bark spider</name>
    <name type="synonym">Caerostris bankana</name>
    <dbReference type="NCBI Taxonomy" id="172846"/>
    <lineage>
        <taxon>Eukaryota</taxon>
        <taxon>Metazoa</taxon>
        <taxon>Ecdysozoa</taxon>
        <taxon>Arthropoda</taxon>
        <taxon>Chelicerata</taxon>
        <taxon>Arachnida</taxon>
        <taxon>Araneae</taxon>
        <taxon>Araneomorphae</taxon>
        <taxon>Entelegynae</taxon>
        <taxon>Araneoidea</taxon>
        <taxon>Araneidae</taxon>
        <taxon>Caerostris</taxon>
    </lineage>
</organism>
<evidence type="ECO:0000313" key="1">
    <source>
        <dbReference type="EMBL" id="GIY96156.1"/>
    </source>
</evidence>
<name>A0AAV4XLX1_CAEEX</name>
<gene>
    <name evidence="1" type="ORF">CEXT_140231</name>
</gene>